<organism evidence="9 10">
    <name type="scientific">Hermanssonia centrifuga</name>
    <dbReference type="NCBI Taxonomy" id="98765"/>
    <lineage>
        <taxon>Eukaryota</taxon>
        <taxon>Fungi</taxon>
        <taxon>Dikarya</taxon>
        <taxon>Basidiomycota</taxon>
        <taxon>Agaricomycotina</taxon>
        <taxon>Agaricomycetes</taxon>
        <taxon>Polyporales</taxon>
        <taxon>Meruliaceae</taxon>
        <taxon>Hermanssonia</taxon>
    </lineage>
</organism>
<dbReference type="Pfam" id="PF12765">
    <property type="entry name" value="Cohesin_HEAT"/>
    <property type="match status" value="1"/>
</dbReference>
<evidence type="ECO:0000259" key="8">
    <source>
        <dbReference type="Pfam" id="PF12830"/>
    </source>
</evidence>
<evidence type="ECO:0000313" key="9">
    <source>
        <dbReference type="EMBL" id="THG99576.1"/>
    </source>
</evidence>
<feature type="region of interest" description="Disordered" evidence="7">
    <location>
        <begin position="1"/>
        <end position="164"/>
    </location>
</feature>
<dbReference type="InterPro" id="IPR033031">
    <property type="entry name" value="Scc2/Nipped-B"/>
</dbReference>
<feature type="region of interest" description="Disordered" evidence="7">
    <location>
        <begin position="226"/>
        <end position="251"/>
    </location>
</feature>
<evidence type="ECO:0000256" key="6">
    <source>
        <dbReference type="RuleBase" id="RU364107"/>
    </source>
</evidence>
<feature type="domain" description="Sister chromatid cohesion C-terminal" evidence="8">
    <location>
        <begin position="1026"/>
        <end position="1069"/>
    </location>
</feature>
<comment type="caution">
    <text evidence="9">The sequence shown here is derived from an EMBL/GenBank/DDBJ whole genome shotgun (WGS) entry which is preliminary data.</text>
</comment>
<dbReference type="PANTHER" id="PTHR21704">
    <property type="entry name" value="NIPPED-B-LIKE PROTEIN DELANGIN SCC2-RELATED"/>
    <property type="match status" value="1"/>
</dbReference>
<dbReference type="InterPro" id="IPR011989">
    <property type="entry name" value="ARM-like"/>
</dbReference>
<reference evidence="9 10" key="1">
    <citation type="submission" date="2019-02" db="EMBL/GenBank/DDBJ databases">
        <title>Genome sequencing of the rare red list fungi Phlebia centrifuga.</title>
        <authorList>
            <person name="Buettner E."/>
            <person name="Kellner H."/>
        </authorList>
    </citation>
    <scope>NUCLEOTIDE SEQUENCE [LARGE SCALE GENOMIC DNA]</scope>
    <source>
        <strain evidence="9 10">DSM 108282</strain>
    </source>
</reference>
<dbReference type="GO" id="GO:0090694">
    <property type="term" value="C:Scc2-Scc4 cohesin loading complex"/>
    <property type="evidence" value="ECO:0007669"/>
    <property type="project" value="TreeGrafter"/>
</dbReference>
<feature type="compositionally biased region" description="Polar residues" evidence="7">
    <location>
        <begin position="105"/>
        <end position="122"/>
    </location>
</feature>
<dbReference type="GO" id="GO:1990414">
    <property type="term" value="P:replication-born double-strand break repair via sister chromatid exchange"/>
    <property type="evidence" value="ECO:0007669"/>
    <property type="project" value="TreeGrafter"/>
</dbReference>
<dbReference type="AlphaFoldDB" id="A0A4S4KN55"/>
<dbReference type="Pfam" id="PF12830">
    <property type="entry name" value="Nipped-B_C"/>
    <property type="match status" value="1"/>
</dbReference>
<name>A0A4S4KN55_9APHY</name>
<accession>A0A4S4KN55</accession>
<evidence type="ECO:0000313" key="10">
    <source>
        <dbReference type="Proteomes" id="UP000309038"/>
    </source>
</evidence>
<evidence type="ECO:0000256" key="1">
    <source>
        <dbReference type="ARBA" id="ARBA00004123"/>
    </source>
</evidence>
<dbReference type="GO" id="GO:0140588">
    <property type="term" value="P:chromatin looping"/>
    <property type="evidence" value="ECO:0007669"/>
    <property type="project" value="InterPro"/>
</dbReference>
<keyword evidence="4 6" id="KW-0539">Nucleus</keyword>
<dbReference type="GO" id="GO:0071169">
    <property type="term" value="P:establishment of protein localization to chromatin"/>
    <property type="evidence" value="ECO:0007669"/>
    <property type="project" value="TreeGrafter"/>
</dbReference>
<dbReference type="EMBL" id="SGPJ01000075">
    <property type="protein sequence ID" value="THG99576.1"/>
    <property type="molecule type" value="Genomic_DNA"/>
</dbReference>
<evidence type="ECO:0000256" key="5">
    <source>
        <dbReference type="ARBA" id="ARBA00023306"/>
    </source>
</evidence>
<feature type="compositionally biased region" description="Low complexity" evidence="7">
    <location>
        <begin position="67"/>
        <end position="88"/>
    </location>
</feature>
<dbReference type="PANTHER" id="PTHR21704:SF18">
    <property type="entry name" value="NIPPED-B-LIKE PROTEIN"/>
    <property type="match status" value="1"/>
</dbReference>
<comment type="subcellular location">
    <subcellularLocation>
        <location evidence="1 6">Nucleus</location>
    </subcellularLocation>
</comment>
<dbReference type="Gene3D" id="1.25.10.10">
    <property type="entry name" value="Leucine-rich Repeat Variant"/>
    <property type="match status" value="1"/>
</dbReference>
<keyword evidence="3 6" id="KW-0677">Repeat</keyword>
<dbReference type="GO" id="GO:0034087">
    <property type="term" value="P:establishment of mitotic sister chromatid cohesion"/>
    <property type="evidence" value="ECO:0007669"/>
    <property type="project" value="TreeGrafter"/>
</dbReference>
<feature type="region of interest" description="Disordered" evidence="7">
    <location>
        <begin position="274"/>
        <end position="341"/>
    </location>
</feature>
<dbReference type="InterPro" id="IPR024986">
    <property type="entry name" value="Nipped-B_C"/>
</dbReference>
<dbReference type="GO" id="GO:0061775">
    <property type="term" value="F:cohesin loader activity"/>
    <property type="evidence" value="ECO:0007669"/>
    <property type="project" value="InterPro"/>
</dbReference>
<evidence type="ECO:0000256" key="7">
    <source>
        <dbReference type="SAM" id="MobiDB-lite"/>
    </source>
</evidence>
<comment type="similarity">
    <text evidence="2 6">Belongs to the SCC2/Nipped-B family.</text>
</comment>
<feature type="compositionally biased region" description="Basic and acidic residues" evidence="7">
    <location>
        <begin position="320"/>
        <end position="332"/>
    </location>
</feature>
<gene>
    <name evidence="9" type="ORF">EW026_g2799</name>
</gene>
<evidence type="ECO:0000256" key="3">
    <source>
        <dbReference type="ARBA" id="ARBA00022737"/>
    </source>
</evidence>
<dbReference type="GO" id="GO:0010468">
    <property type="term" value="P:regulation of gene expression"/>
    <property type="evidence" value="ECO:0007669"/>
    <property type="project" value="InterPro"/>
</dbReference>
<protein>
    <recommendedName>
        <fullName evidence="6">Sister chromatid cohesion protein</fullName>
    </recommendedName>
</protein>
<dbReference type="Proteomes" id="UP000309038">
    <property type="component" value="Unassembled WGS sequence"/>
</dbReference>
<evidence type="ECO:0000256" key="4">
    <source>
        <dbReference type="ARBA" id="ARBA00023242"/>
    </source>
</evidence>
<sequence length="1207" mass="134061">MPTPVAKEQQDLKPLIPSKLATDSSPNTRALVPTTPHTSRKRKAAQVLDSPSVKRVQTPQQASMLARSQSSIESRSTPSTSRGTPTPRNKLQAYVEVPPIPKVYQTPSQKIENWSSPTPTQRNKGKMRAHNDDDLGGFGSEVDDPHTMSMKSSGRRATGERDDRAPLEKLIALLEDITEAEDSLSPDADLSELSSEFFSSLTFEASRPLLHANIIRKLCAHITKVARPSKRTRQNTRDSGSRSPIKSRGTMLDVDTNLLSRILRTLERTVKAGEDIDPFGSSRSSSLGANKISEVGSPKKSPKKKHTRTDDRRSKSKTPRPMEDDNEHREESTPGPEIFANHEDQRSWIIEEILSSLIKLSDSKQKAGQFRLRDGRSIRTVSALLLQLVQTSAHDIRIEARAIRKSRQQALVLQRQESFDERSQEPFLDEKDMEELRLYSSGLDSAMKAARTIVAFLTQRSGKTNPILARMACIIATIEHCDKVSSLDDIKSNTSENNAAKTIALDHLGIIASRLRNSSLRSINLGNQHGSRLKPMDEVSSALDVQGLELLMAAHQDLSSYLCKRAADDQAYNSARELTAVVWGQELSSVLKNCAKLLEDGVTAEATVRPFGTKLKSALQDVWKDSSADIFDSSNLQEESLRIDRLAEEIGTVQTLKVYFNPILNVVLQALDAPPVFMRTKALKALGQILTSDPTILGTENVRRSIESHLLDSSPAVRDAAVELIGKYMIESPELASNYYQKIAERVADTGLGVRKRVIRLLKSFYIITEDRERRIDICVRMVLRMLDEDDTIKDLAIRTMEELWFLESAGPDIAQKPFSSSTDKTNLLNKVTVIMAAYPAVLSTSNVCTLLPYLKNATTPEEQIASDYLLRIFKASIPHLPKTALKFGQELQLALQPMIVKPSTTAGVVGSVTEHMYHTFLRLYEKYPDSHLRSRILQCLGFLFRTQPTLLTAETSSHIMDDIFASEDEEARGRLLKIMQEFLVSEAEKHAAKEKVPSKAKLPADNVNMDELVGNTDGFADSGVSSAVVQRYLDYILVAALSQTPQVQGSAVDILSFTIKQGLAHPLQDDVDFGRYMAENFATFDYKTQEEVLTVLKYLTSVLSTVGMHLVEMLSPSHLLKQLHDDAVLLDNDTGSQHSLSGCPPEQDFQTHVPIARSSVIVGIIMLLKTYLKSLYGISEDKCSKWVLGKKSAIVKTAKANDKEQV</sequence>
<dbReference type="SUPFAM" id="SSF48371">
    <property type="entry name" value="ARM repeat"/>
    <property type="match status" value="1"/>
</dbReference>
<proteinExistence type="inferred from homology"/>
<dbReference type="InterPro" id="IPR016024">
    <property type="entry name" value="ARM-type_fold"/>
</dbReference>
<keyword evidence="5 6" id="KW-0131">Cell cycle</keyword>
<dbReference type="GO" id="GO:0003682">
    <property type="term" value="F:chromatin binding"/>
    <property type="evidence" value="ECO:0007669"/>
    <property type="project" value="TreeGrafter"/>
</dbReference>
<keyword evidence="10" id="KW-1185">Reference proteome</keyword>
<evidence type="ECO:0000256" key="2">
    <source>
        <dbReference type="ARBA" id="ARBA00009252"/>
    </source>
</evidence>
<dbReference type="InterPro" id="IPR026003">
    <property type="entry name" value="Cohesin_HEAT"/>
</dbReference>